<evidence type="ECO:0000313" key="1">
    <source>
        <dbReference type="EMBL" id="RZI00419.1"/>
    </source>
</evidence>
<evidence type="ECO:0000313" key="2">
    <source>
        <dbReference type="Proteomes" id="UP000293854"/>
    </source>
</evidence>
<organism evidence="1 2">
    <name type="scientific">Staphylococcus condimenti</name>
    <dbReference type="NCBI Taxonomy" id="70255"/>
    <lineage>
        <taxon>Bacteria</taxon>
        <taxon>Bacillati</taxon>
        <taxon>Bacillota</taxon>
        <taxon>Bacilli</taxon>
        <taxon>Bacillales</taxon>
        <taxon>Staphylococcaceae</taxon>
        <taxon>Staphylococcus</taxon>
    </lineage>
</organism>
<dbReference type="EMBL" id="RQTE01000279">
    <property type="protein sequence ID" value="RZI00419.1"/>
    <property type="molecule type" value="Genomic_DNA"/>
</dbReference>
<dbReference type="Proteomes" id="UP000293854">
    <property type="component" value="Unassembled WGS sequence"/>
</dbReference>
<sequence length="122" mass="14217">MGKTKDEVQKLPDEHRQVVNVIINAPNKHITKEKILNQLGYASNSTNERWVRRIIRDLSTNYGYPIGCSYSPKQKGYFLITTQEEKERAINSLNNLIRGSVRRRDVIKSINIKNEKEVVNYE</sequence>
<name>A0A4Q7CMP8_9STAP</name>
<dbReference type="RefSeq" id="WP_130135748.1">
    <property type="nucleotide sequence ID" value="NZ_RQTE01000279.1"/>
</dbReference>
<accession>A0A4Q7CMP8</accession>
<comment type="caution">
    <text evidence="1">The sequence shown here is derived from an EMBL/GenBank/DDBJ whole genome shotgun (WGS) entry which is preliminary data.</text>
</comment>
<dbReference type="AlphaFoldDB" id="A0A4Q7CMP8"/>
<protein>
    <submittedName>
        <fullName evidence="1">Pathogenicity island protein</fullName>
    </submittedName>
</protein>
<proteinExistence type="predicted"/>
<gene>
    <name evidence="1" type="ORF">EIG99_11565</name>
</gene>
<reference evidence="1 2" key="1">
    <citation type="submission" date="2018-11" db="EMBL/GenBank/DDBJ databases">
        <title>Genomic profiling of Staphylococcus species from a Poultry farm system in KwaZulu-Natal, South Africa.</title>
        <authorList>
            <person name="Amoako D.G."/>
            <person name="Somboro A.M."/>
            <person name="Abia A.L.K."/>
            <person name="Bester L.A."/>
            <person name="Essack S.Y."/>
        </authorList>
    </citation>
    <scope>NUCLEOTIDE SEQUENCE [LARGE SCALE GENOMIC DNA]</scope>
    <source>
        <strain evidence="1 2">SA11</strain>
    </source>
</reference>